<dbReference type="EMBL" id="JWZT01001461">
    <property type="protein sequence ID" value="KII72019.1"/>
    <property type="molecule type" value="Genomic_DNA"/>
</dbReference>
<gene>
    <name evidence="1" type="ORF">RF11_09568</name>
</gene>
<evidence type="ECO:0000313" key="2">
    <source>
        <dbReference type="Proteomes" id="UP000031668"/>
    </source>
</evidence>
<comment type="caution">
    <text evidence="1">The sequence shown here is derived from an EMBL/GenBank/DDBJ whole genome shotgun (WGS) entry which is preliminary data.</text>
</comment>
<protein>
    <submittedName>
        <fullName evidence="1">Uncharacterized protein</fullName>
    </submittedName>
</protein>
<name>A0A0C2J2C2_THEKT</name>
<keyword evidence="2" id="KW-1185">Reference proteome</keyword>
<sequence length="146" mass="17206">MVTSVLIFMVCCSDQNKDDSLNPTLTNYRSSLKRLHPNQLKEISIETTFSSSAAQAKLNKALSKYNSSILWKRIKYDSDMFYRMAMARFRIDNAVNQKLKRYVQTYLSEIEKMVVDMDKKSTEGKLLFSLQFFFFRKFLLIYHPIV</sequence>
<evidence type="ECO:0000313" key="1">
    <source>
        <dbReference type="EMBL" id="KII72019.1"/>
    </source>
</evidence>
<dbReference type="Proteomes" id="UP000031668">
    <property type="component" value="Unassembled WGS sequence"/>
</dbReference>
<dbReference type="AlphaFoldDB" id="A0A0C2J2C2"/>
<accession>A0A0C2J2C2</accession>
<proteinExistence type="predicted"/>
<organism evidence="1 2">
    <name type="scientific">Thelohanellus kitauei</name>
    <name type="common">Myxosporean</name>
    <dbReference type="NCBI Taxonomy" id="669202"/>
    <lineage>
        <taxon>Eukaryota</taxon>
        <taxon>Metazoa</taxon>
        <taxon>Cnidaria</taxon>
        <taxon>Myxozoa</taxon>
        <taxon>Myxosporea</taxon>
        <taxon>Bivalvulida</taxon>
        <taxon>Platysporina</taxon>
        <taxon>Myxobolidae</taxon>
        <taxon>Thelohanellus</taxon>
    </lineage>
</organism>
<reference evidence="1 2" key="1">
    <citation type="journal article" date="2014" name="Genome Biol. Evol.">
        <title>The genome of the myxosporean Thelohanellus kitauei shows adaptations to nutrient acquisition within its fish host.</title>
        <authorList>
            <person name="Yang Y."/>
            <person name="Xiong J."/>
            <person name="Zhou Z."/>
            <person name="Huo F."/>
            <person name="Miao W."/>
            <person name="Ran C."/>
            <person name="Liu Y."/>
            <person name="Zhang J."/>
            <person name="Feng J."/>
            <person name="Wang M."/>
            <person name="Wang M."/>
            <person name="Wang L."/>
            <person name="Yao B."/>
        </authorList>
    </citation>
    <scope>NUCLEOTIDE SEQUENCE [LARGE SCALE GENOMIC DNA]</scope>
    <source>
        <strain evidence="1">Wuqing</strain>
    </source>
</reference>